<feature type="non-terminal residue" evidence="1">
    <location>
        <position position="92"/>
    </location>
</feature>
<proteinExistence type="predicted"/>
<evidence type="ECO:0000313" key="2">
    <source>
        <dbReference type="Proteomes" id="UP000008370"/>
    </source>
</evidence>
<dbReference type="InParanoid" id="K5VQI4"/>
<reference evidence="1 2" key="1">
    <citation type="journal article" date="2012" name="BMC Genomics">
        <title>Comparative genomics of the white-rot fungi, Phanerochaete carnosa and P. chrysosporium, to elucidate the genetic basis of the distinct wood types they colonize.</title>
        <authorList>
            <person name="Suzuki H."/>
            <person name="MacDonald J."/>
            <person name="Syed K."/>
            <person name="Salamov A."/>
            <person name="Hori C."/>
            <person name="Aerts A."/>
            <person name="Henrissat B."/>
            <person name="Wiebenga A."/>
            <person name="vanKuyk P.A."/>
            <person name="Barry K."/>
            <person name="Lindquist E."/>
            <person name="LaButti K."/>
            <person name="Lapidus A."/>
            <person name="Lucas S."/>
            <person name="Coutinho P."/>
            <person name="Gong Y."/>
            <person name="Samejima M."/>
            <person name="Mahadevan R."/>
            <person name="Abou-Zaid M."/>
            <person name="de Vries R.P."/>
            <person name="Igarashi K."/>
            <person name="Yadav J.S."/>
            <person name="Grigoriev I.V."/>
            <person name="Master E.R."/>
        </authorList>
    </citation>
    <scope>NUCLEOTIDE SEQUENCE [LARGE SCALE GENOMIC DNA]</scope>
    <source>
        <strain evidence="1 2">HHB-10118-sp</strain>
    </source>
</reference>
<organism evidence="1 2">
    <name type="scientific">Phanerochaete carnosa (strain HHB-10118-sp)</name>
    <name type="common">White-rot fungus</name>
    <name type="synonym">Peniophora carnosa</name>
    <dbReference type="NCBI Taxonomy" id="650164"/>
    <lineage>
        <taxon>Eukaryota</taxon>
        <taxon>Fungi</taxon>
        <taxon>Dikarya</taxon>
        <taxon>Basidiomycota</taxon>
        <taxon>Agaricomycotina</taxon>
        <taxon>Agaricomycetes</taxon>
        <taxon>Polyporales</taxon>
        <taxon>Phanerochaetaceae</taxon>
        <taxon>Phanerochaete</taxon>
    </lineage>
</organism>
<evidence type="ECO:0000313" key="1">
    <source>
        <dbReference type="EMBL" id="EKM49000.1"/>
    </source>
</evidence>
<keyword evidence="2" id="KW-1185">Reference proteome</keyword>
<dbReference type="Proteomes" id="UP000008370">
    <property type="component" value="Unassembled WGS sequence"/>
</dbReference>
<dbReference type="KEGG" id="pco:PHACADRAFT_265919"/>
<sequence length="92" mass="9960">IVSPPVRNSAPKTCANEFFILSVSNASLCRNRANPPLPPSSPPEYDRPTNRVSVLPLRNTFGTSYTFELDDRPFSIPQPAAPASAMAQYPAA</sequence>
<accession>K5VQI4</accession>
<name>K5VQI4_PHACS</name>
<dbReference type="EMBL" id="JH930600">
    <property type="protein sequence ID" value="EKM49000.1"/>
    <property type="molecule type" value="Genomic_DNA"/>
</dbReference>
<dbReference type="GeneID" id="18919245"/>
<gene>
    <name evidence="1" type="ORF">PHACADRAFT_265919</name>
</gene>
<dbReference type="AlphaFoldDB" id="K5VQI4"/>
<protein>
    <submittedName>
        <fullName evidence="1">Uncharacterized protein</fullName>
    </submittedName>
</protein>
<dbReference type="RefSeq" id="XP_007402447.1">
    <property type="nucleotide sequence ID" value="XM_007402385.1"/>
</dbReference>
<dbReference type="HOGENOM" id="CLU_2419078_0_0_1"/>